<dbReference type="EMBL" id="CACRZD030000015">
    <property type="protein sequence ID" value="CAA6671893.1"/>
    <property type="molecule type" value="Genomic_DNA"/>
</dbReference>
<gene>
    <name evidence="1" type="ORF">SI7747_15018301</name>
</gene>
<dbReference type="AlphaFoldDB" id="A0A7I8JQN0"/>
<evidence type="ECO:0000313" key="2">
    <source>
        <dbReference type="Proteomes" id="UP001189122"/>
    </source>
</evidence>
<evidence type="ECO:0000313" key="1">
    <source>
        <dbReference type="EMBL" id="CAA2632709.1"/>
    </source>
</evidence>
<keyword evidence="2" id="KW-1185">Reference proteome</keyword>
<proteinExistence type="predicted"/>
<reference evidence="1 2" key="1">
    <citation type="submission" date="2019-12" db="EMBL/GenBank/DDBJ databases">
        <authorList>
            <person name="Scholz U."/>
            <person name="Mascher M."/>
            <person name="Fiebig A."/>
        </authorList>
    </citation>
    <scope>NUCLEOTIDE SEQUENCE</scope>
</reference>
<name>A0A7I8JQN0_SPIIN</name>
<dbReference type="EMBL" id="LR743602">
    <property type="protein sequence ID" value="CAA2632709.1"/>
    <property type="molecule type" value="Genomic_DNA"/>
</dbReference>
<accession>A0A7I8JQN0</accession>
<organism evidence="1">
    <name type="scientific">Spirodela intermedia</name>
    <name type="common">Intermediate duckweed</name>
    <dbReference type="NCBI Taxonomy" id="51605"/>
    <lineage>
        <taxon>Eukaryota</taxon>
        <taxon>Viridiplantae</taxon>
        <taxon>Streptophyta</taxon>
        <taxon>Embryophyta</taxon>
        <taxon>Tracheophyta</taxon>
        <taxon>Spermatophyta</taxon>
        <taxon>Magnoliopsida</taxon>
        <taxon>Liliopsida</taxon>
        <taxon>Araceae</taxon>
        <taxon>Lemnoideae</taxon>
        <taxon>Spirodela</taxon>
    </lineage>
</organism>
<sequence>MRNSKILEVRRKAEIYPQTYPILRPIQMVKIFFQRSFSRCHSTFQVKLPLSINSKK</sequence>
<dbReference type="Proteomes" id="UP001189122">
    <property type="component" value="Unassembled WGS sequence"/>
</dbReference>
<protein>
    <submittedName>
        <fullName evidence="1">Uncharacterized protein</fullName>
    </submittedName>
</protein>